<dbReference type="HOGENOM" id="CLU_871612_0_0_1"/>
<dbReference type="Proteomes" id="UP000016933">
    <property type="component" value="Unassembled WGS sequence"/>
</dbReference>
<dbReference type="Gene3D" id="3.10.20.90">
    <property type="entry name" value="Phosphatidylinositol 3-kinase Catalytic Subunit, Chain A, domain 1"/>
    <property type="match status" value="1"/>
</dbReference>
<feature type="domain" description="Ubiquitin-like" evidence="2">
    <location>
        <begin position="125"/>
        <end position="200"/>
    </location>
</feature>
<dbReference type="PROSITE" id="PS50053">
    <property type="entry name" value="UBIQUITIN_2"/>
    <property type="match status" value="1"/>
</dbReference>
<evidence type="ECO:0000313" key="4">
    <source>
        <dbReference type="Proteomes" id="UP000016933"/>
    </source>
</evidence>
<accession>N1PBG8</accession>
<protein>
    <recommendedName>
        <fullName evidence="2">Ubiquitin-like domain-containing protein</fullName>
    </recommendedName>
</protein>
<keyword evidence="4" id="KW-1185">Reference proteome</keyword>
<evidence type="ECO:0000259" key="2">
    <source>
        <dbReference type="PROSITE" id="PS50053"/>
    </source>
</evidence>
<feature type="region of interest" description="Disordered" evidence="1">
    <location>
        <begin position="80"/>
        <end position="106"/>
    </location>
</feature>
<dbReference type="EMBL" id="KB446547">
    <property type="protein sequence ID" value="EME38282.1"/>
    <property type="molecule type" value="Genomic_DNA"/>
</dbReference>
<name>N1PBG8_DOTSN</name>
<sequence length="319" mass="35149">MSINLNITLPLQVVSALGRNGEVDTDGIEKDVQKIINYAMKEAVKVLPYSITALESGPSPVFPPDSRGSPSSMPSCFVHSMTSPSSGRETPLSMYSTTPDTSTPMQKPVPNIPLPELPDIDDADFNLGYRDLMDRSHKMRVESTLPVRELMCRLLEELDVWQHGVILLYEGRVLSPKVSVNSSGLKEGDEISLILDTSDELRQEIRTECRDRPASVDLTNSNHDGFTFAVKKPNGFSLVQAYARTSIAEIAMCFQRRDGIQLGSQRWVCDGEPIFDGRGVLGEKARGRGKSLGMLNISHGSVVRLVVAVEQPLLGWKYS</sequence>
<gene>
    <name evidence="3" type="ORF">DOTSEDRAFT_57422</name>
</gene>
<dbReference type="AlphaFoldDB" id="N1PBG8"/>
<organism evidence="3 4">
    <name type="scientific">Dothistroma septosporum (strain NZE10 / CBS 128990)</name>
    <name type="common">Red band needle blight fungus</name>
    <name type="synonym">Mycosphaerella pini</name>
    <dbReference type="NCBI Taxonomy" id="675120"/>
    <lineage>
        <taxon>Eukaryota</taxon>
        <taxon>Fungi</taxon>
        <taxon>Dikarya</taxon>
        <taxon>Ascomycota</taxon>
        <taxon>Pezizomycotina</taxon>
        <taxon>Dothideomycetes</taxon>
        <taxon>Dothideomycetidae</taxon>
        <taxon>Mycosphaerellales</taxon>
        <taxon>Mycosphaerellaceae</taxon>
        <taxon>Dothistroma</taxon>
    </lineage>
</organism>
<feature type="compositionally biased region" description="Polar residues" evidence="1">
    <location>
        <begin position="80"/>
        <end position="105"/>
    </location>
</feature>
<dbReference type="InterPro" id="IPR029071">
    <property type="entry name" value="Ubiquitin-like_domsf"/>
</dbReference>
<reference evidence="4" key="1">
    <citation type="journal article" date="2012" name="PLoS Genet.">
        <title>The genomes of the fungal plant pathogens Cladosporium fulvum and Dothistroma septosporum reveal adaptation to different hosts and lifestyles but also signatures of common ancestry.</title>
        <authorList>
            <person name="de Wit P.J.G.M."/>
            <person name="van der Burgt A."/>
            <person name="Oekmen B."/>
            <person name="Stergiopoulos I."/>
            <person name="Abd-Elsalam K.A."/>
            <person name="Aerts A.L."/>
            <person name="Bahkali A.H."/>
            <person name="Beenen H.G."/>
            <person name="Chettri P."/>
            <person name="Cox M.P."/>
            <person name="Datema E."/>
            <person name="de Vries R.P."/>
            <person name="Dhillon B."/>
            <person name="Ganley A.R."/>
            <person name="Griffiths S.A."/>
            <person name="Guo Y."/>
            <person name="Hamelin R.C."/>
            <person name="Henrissat B."/>
            <person name="Kabir M.S."/>
            <person name="Jashni M.K."/>
            <person name="Kema G."/>
            <person name="Klaubauf S."/>
            <person name="Lapidus A."/>
            <person name="Levasseur A."/>
            <person name="Lindquist E."/>
            <person name="Mehrabi R."/>
            <person name="Ohm R.A."/>
            <person name="Owen T.J."/>
            <person name="Salamov A."/>
            <person name="Schwelm A."/>
            <person name="Schijlen E."/>
            <person name="Sun H."/>
            <person name="van den Burg H.A."/>
            <person name="van Ham R.C.H.J."/>
            <person name="Zhang S."/>
            <person name="Goodwin S.B."/>
            <person name="Grigoriev I.V."/>
            <person name="Collemare J."/>
            <person name="Bradshaw R.E."/>
        </authorList>
    </citation>
    <scope>NUCLEOTIDE SEQUENCE [LARGE SCALE GENOMIC DNA]</scope>
    <source>
        <strain evidence="4">NZE10 / CBS 128990</strain>
    </source>
</reference>
<evidence type="ECO:0000256" key="1">
    <source>
        <dbReference type="SAM" id="MobiDB-lite"/>
    </source>
</evidence>
<dbReference type="InterPro" id="IPR000626">
    <property type="entry name" value="Ubiquitin-like_dom"/>
</dbReference>
<evidence type="ECO:0000313" key="3">
    <source>
        <dbReference type="EMBL" id="EME38282.1"/>
    </source>
</evidence>
<dbReference type="SUPFAM" id="SSF54236">
    <property type="entry name" value="Ubiquitin-like"/>
    <property type="match status" value="1"/>
</dbReference>
<reference evidence="3 4" key="2">
    <citation type="journal article" date="2012" name="PLoS Pathog.">
        <title>Diverse lifestyles and strategies of plant pathogenesis encoded in the genomes of eighteen Dothideomycetes fungi.</title>
        <authorList>
            <person name="Ohm R.A."/>
            <person name="Feau N."/>
            <person name="Henrissat B."/>
            <person name="Schoch C.L."/>
            <person name="Horwitz B.A."/>
            <person name="Barry K.W."/>
            <person name="Condon B.J."/>
            <person name="Copeland A.C."/>
            <person name="Dhillon B."/>
            <person name="Glaser F."/>
            <person name="Hesse C.N."/>
            <person name="Kosti I."/>
            <person name="LaButti K."/>
            <person name="Lindquist E.A."/>
            <person name="Lucas S."/>
            <person name="Salamov A.A."/>
            <person name="Bradshaw R.E."/>
            <person name="Ciuffetti L."/>
            <person name="Hamelin R.C."/>
            <person name="Kema G.H.J."/>
            <person name="Lawrence C."/>
            <person name="Scott J.A."/>
            <person name="Spatafora J.W."/>
            <person name="Turgeon B.G."/>
            <person name="de Wit P.J.G.M."/>
            <person name="Zhong S."/>
            <person name="Goodwin S.B."/>
            <person name="Grigoriev I.V."/>
        </authorList>
    </citation>
    <scope>NUCLEOTIDE SEQUENCE [LARGE SCALE GENOMIC DNA]</scope>
    <source>
        <strain evidence="4">NZE10 / CBS 128990</strain>
    </source>
</reference>
<dbReference type="OrthoDB" id="10353575at2759"/>
<dbReference type="OMA" id="ELDVWQH"/>
<proteinExistence type="predicted"/>
<dbReference type="Pfam" id="PF00240">
    <property type="entry name" value="ubiquitin"/>
    <property type="match status" value="1"/>
</dbReference>